<evidence type="ECO:0000256" key="5">
    <source>
        <dbReference type="ARBA" id="ARBA00023125"/>
    </source>
</evidence>
<dbReference type="Pfam" id="PF00486">
    <property type="entry name" value="Trans_reg_C"/>
    <property type="match status" value="1"/>
</dbReference>
<dbReference type="GO" id="GO:0000156">
    <property type="term" value="F:phosphorelay response regulator activity"/>
    <property type="evidence" value="ECO:0007669"/>
    <property type="project" value="TreeGrafter"/>
</dbReference>
<evidence type="ECO:0000256" key="4">
    <source>
        <dbReference type="ARBA" id="ARBA00023015"/>
    </source>
</evidence>
<evidence type="ECO:0000259" key="10">
    <source>
        <dbReference type="PROSITE" id="PS51755"/>
    </source>
</evidence>
<dbReference type="InterPro" id="IPR011006">
    <property type="entry name" value="CheY-like_superfamily"/>
</dbReference>
<dbReference type="GO" id="GO:0005829">
    <property type="term" value="C:cytosol"/>
    <property type="evidence" value="ECO:0007669"/>
    <property type="project" value="TreeGrafter"/>
</dbReference>
<dbReference type="InterPro" id="IPR016032">
    <property type="entry name" value="Sig_transdc_resp-reg_C-effctor"/>
</dbReference>
<dbReference type="Pfam" id="PF00072">
    <property type="entry name" value="Response_reg"/>
    <property type="match status" value="1"/>
</dbReference>
<comment type="subcellular location">
    <subcellularLocation>
        <location evidence="1">Cytoplasm</location>
    </subcellularLocation>
</comment>
<organism evidence="11 12">
    <name type="scientific">Paenibacillus illinoisensis</name>
    <dbReference type="NCBI Taxonomy" id="59845"/>
    <lineage>
        <taxon>Bacteria</taxon>
        <taxon>Bacillati</taxon>
        <taxon>Bacillota</taxon>
        <taxon>Bacilli</taxon>
        <taxon>Bacillales</taxon>
        <taxon>Paenibacillaceae</taxon>
        <taxon>Paenibacillus</taxon>
    </lineage>
</organism>
<dbReference type="PANTHER" id="PTHR48111:SF2">
    <property type="entry name" value="RESPONSE REGULATOR SAER"/>
    <property type="match status" value="1"/>
</dbReference>
<dbReference type="SUPFAM" id="SSF46894">
    <property type="entry name" value="C-terminal effector domain of the bipartite response regulators"/>
    <property type="match status" value="1"/>
</dbReference>
<dbReference type="SMART" id="SM00862">
    <property type="entry name" value="Trans_reg_C"/>
    <property type="match status" value="1"/>
</dbReference>
<keyword evidence="4" id="KW-0805">Transcription regulation</keyword>
<sequence>MNETILIVDDEKDIVALIHQTLTQEGYNVSTASSGTEALQLLGNPPDLILLDIMMPGMSGFELCRLIRDEVSCPILFLSARQAEMDRIQGLSIGGDDYMTKPFSLGELKARVAAHLRRSRRDGVQPRGNEPAFYRYGSLQMDLKGRTVMIMQHAIPLTLKEYDLVELLATHPGQVFSKEQLYDRIWGLEATGDTTTITEHVKKIRAKLAAADPDHAYISTVWGVGYKWEPVR</sequence>
<dbReference type="RefSeq" id="WP_095360936.1">
    <property type="nucleotide sequence ID" value="NZ_JAXBDC010000002.1"/>
</dbReference>
<dbReference type="InterPro" id="IPR036388">
    <property type="entry name" value="WH-like_DNA-bd_sf"/>
</dbReference>
<feature type="domain" description="OmpR/PhoB-type" evidence="10">
    <location>
        <begin position="131"/>
        <end position="230"/>
    </location>
</feature>
<evidence type="ECO:0000313" key="11">
    <source>
        <dbReference type="EMBL" id="PYY31074.1"/>
    </source>
</evidence>
<dbReference type="GO" id="GO:0032993">
    <property type="term" value="C:protein-DNA complex"/>
    <property type="evidence" value="ECO:0007669"/>
    <property type="project" value="TreeGrafter"/>
</dbReference>
<dbReference type="Proteomes" id="UP000247459">
    <property type="component" value="Unassembled WGS sequence"/>
</dbReference>
<comment type="caution">
    <text evidence="11">The sequence shown here is derived from an EMBL/GenBank/DDBJ whole genome shotgun (WGS) entry which is preliminary data.</text>
</comment>
<dbReference type="PROSITE" id="PS50110">
    <property type="entry name" value="RESPONSE_REGULATORY"/>
    <property type="match status" value="1"/>
</dbReference>
<evidence type="ECO:0000256" key="1">
    <source>
        <dbReference type="ARBA" id="ARBA00004496"/>
    </source>
</evidence>
<dbReference type="PROSITE" id="PS51755">
    <property type="entry name" value="OMPR_PHOB"/>
    <property type="match status" value="1"/>
</dbReference>
<dbReference type="GO" id="GO:0000976">
    <property type="term" value="F:transcription cis-regulatory region binding"/>
    <property type="evidence" value="ECO:0007669"/>
    <property type="project" value="TreeGrafter"/>
</dbReference>
<gene>
    <name evidence="11" type="primary">spaR</name>
    <name evidence="11" type="ORF">PIL02S_00155</name>
</gene>
<dbReference type="SMART" id="SM00448">
    <property type="entry name" value="REC"/>
    <property type="match status" value="1"/>
</dbReference>
<evidence type="ECO:0000259" key="9">
    <source>
        <dbReference type="PROSITE" id="PS50110"/>
    </source>
</evidence>
<evidence type="ECO:0000256" key="7">
    <source>
        <dbReference type="PROSITE-ProRule" id="PRU00169"/>
    </source>
</evidence>
<dbReference type="CDD" id="cd17574">
    <property type="entry name" value="REC_OmpR"/>
    <property type="match status" value="1"/>
</dbReference>
<proteinExistence type="predicted"/>
<protein>
    <submittedName>
        <fullName evidence="11">Transcriptional regulatory protein SpaR</fullName>
    </submittedName>
</protein>
<dbReference type="OrthoDB" id="9790442at2"/>
<evidence type="ECO:0000256" key="3">
    <source>
        <dbReference type="ARBA" id="ARBA00023012"/>
    </source>
</evidence>
<dbReference type="FunFam" id="1.10.10.10:FF:000018">
    <property type="entry name" value="DNA-binding response regulator ResD"/>
    <property type="match status" value="1"/>
</dbReference>
<dbReference type="PANTHER" id="PTHR48111">
    <property type="entry name" value="REGULATOR OF RPOS"/>
    <property type="match status" value="1"/>
</dbReference>
<evidence type="ECO:0000256" key="8">
    <source>
        <dbReference type="PROSITE-ProRule" id="PRU01091"/>
    </source>
</evidence>
<dbReference type="GO" id="GO:0006355">
    <property type="term" value="P:regulation of DNA-templated transcription"/>
    <property type="evidence" value="ECO:0007669"/>
    <property type="project" value="InterPro"/>
</dbReference>
<dbReference type="AlphaFoldDB" id="A0A2W0CGA9"/>
<dbReference type="InterPro" id="IPR039420">
    <property type="entry name" value="WalR-like"/>
</dbReference>
<feature type="DNA-binding region" description="OmpR/PhoB-type" evidence="8">
    <location>
        <begin position="131"/>
        <end position="230"/>
    </location>
</feature>
<dbReference type="InterPro" id="IPR001867">
    <property type="entry name" value="OmpR/PhoB-type_DNA-bd"/>
</dbReference>
<dbReference type="SUPFAM" id="SSF52172">
    <property type="entry name" value="CheY-like"/>
    <property type="match status" value="1"/>
</dbReference>
<keyword evidence="6" id="KW-0804">Transcription</keyword>
<evidence type="ECO:0000313" key="12">
    <source>
        <dbReference type="Proteomes" id="UP000247459"/>
    </source>
</evidence>
<feature type="domain" description="Response regulatory" evidence="9">
    <location>
        <begin position="4"/>
        <end position="116"/>
    </location>
</feature>
<dbReference type="Gene3D" id="1.10.10.10">
    <property type="entry name" value="Winged helix-like DNA-binding domain superfamily/Winged helix DNA-binding domain"/>
    <property type="match status" value="1"/>
</dbReference>
<evidence type="ECO:0000256" key="2">
    <source>
        <dbReference type="ARBA" id="ARBA00022553"/>
    </source>
</evidence>
<dbReference type="FunFam" id="3.40.50.2300:FF:000001">
    <property type="entry name" value="DNA-binding response regulator PhoB"/>
    <property type="match status" value="1"/>
</dbReference>
<keyword evidence="2 7" id="KW-0597">Phosphoprotein</keyword>
<dbReference type="Gene3D" id="6.10.250.690">
    <property type="match status" value="1"/>
</dbReference>
<evidence type="ECO:0000256" key="6">
    <source>
        <dbReference type="ARBA" id="ARBA00023163"/>
    </source>
</evidence>
<dbReference type="InterPro" id="IPR001789">
    <property type="entry name" value="Sig_transdc_resp-reg_receiver"/>
</dbReference>
<feature type="modified residue" description="4-aspartylphosphate" evidence="7">
    <location>
        <position position="52"/>
    </location>
</feature>
<dbReference type="EMBL" id="PRLG01000002">
    <property type="protein sequence ID" value="PYY31074.1"/>
    <property type="molecule type" value="Genomic_DNA"/>
</dbReference>
<keyword evidence="5 8" id="KW-0238">DNA-binding</keyword>
<name>A0A2W0CGA9_9BACL</name>
<dbReference type="Gene3D" id="3.40.50.2300">
    <property type="match status" value="1"/>
</dbReference>
<accession>A0A2W0CGA9</accession>
<reference evidence="11 12" key="1">
    <citation type="submission" date="2018-01" db="EMBL/GenBank/DDBJ databases">
        <title>Genome sequence of the PGP bacterium Paenibacillus illinoisensis E3.</title>
        <authorList>
            <person name="Rolli E."/>
            <person name="Marasco R."/>
            <person name="Bessem C."/>
            <person name="Michoud G."/>
            <person name="Gaiarsa S."/>
            <person name="Borin S."/>
            <person name="Daffonchio D."/>
        </authorList>
    </citation>
    <scope>NUCLEOTIDE SEQUENCE [LARGE SCALE GENOMIC DNA]</scope>
    <source>
        <strain evidence="11 12">E3</strain>
    </source>
</reference>
<dbReference type="CDD" id="cd00383">
    <property type="entry name" value="trans_reg_C"/>
    <property type="match status" value="1"/>
</dbReference>
<keyword evidence="3" id="KW-0902">Two-component regulatory system</keyword>